<dbReference type="EMBL" id="ML145087">
    <property type="protein sequence ID" value="TBU64119.1"/>
    <property type="molecule type" value="Genomic_DNA"/>
</dbReference>
<comment type="similarity">
    <text evidence="1">Belongs to the gemin-2 family.</text>
</comment>
<dbReference type="Gene3D" id="1.20.58.1070">
    <property type="match status" value="1"/>
</dbReference>
<dbReference type="GO" id="GO:0032797">
    <property type="term" value="C:SMN complex"/>
    <property type="evidence" value="ECO:0007669"/>
    <property type="project" value="TreeGrafter"/>
</dbReference>
<evidence type="ECO:0000256" key="1">
    <source>
        <dbReference type="ARBA" id="ARBA00025758"/>
    </source>
</evidence>
<feature type="region of interest" description="Disordered" evidence="2">
    <location>
        <begin position="1"/>
        <end position="24"/>
    </location>
</feature>
<keyword evidence="4" id="KW-1185">Reference proteome</keyword>
<evidence type="ECO:0000313" key="3">
    <source>
        <dbReference type="EMBL" id="TBU64119.1"/>
    </source>
</evidence>
<feature type="compositionally biased region" description="Acidic residues" evidence="2">
    <location>
        <begin position="14"/>
        <end position="24"/>
    </location>
</feature>
<organism evidence="3 4">
    <name type="scientific">Dichomitus squalens</name>
    <dbReference type="NCBI Taxonomy" id="114155"/>
    <lineage>
        <taxon>Eukaryota</taxon>
        <taxon>Fungi</taxon>
        <taxon>Dikarya</taxon>
        <taxon>Basidiomycota</taxon>
        <taxon>Agaricomycotina</taxon>
        <taxon>Agaricomycetes</taxon>
        <taxon>Polyporales</taxon>
        <taxon>Polyporaceae</taxon>
        <taxon>Dichomitus</taxon>
    </lineage>
</organism>
<dbReference type="Proteomes" id="UP000292082">
    <property type="component" value="Unassembled WGS sequence"/>
</dbReference>
<name>A0A4Q9Q9B9_9APHY</name>
<gene>
    <name evidence="3" type="ORF">BD310DRAFT_915395</name>
</gene>
<dbReference type="InterPro" id="IPR035426">
    <property type="entry name" value="Gemin2/Brr1"/>
</dbReference>
<dbReference type="PANTHER" id="PTHR12794:SF0">
    <property type="entry name" value="GEM-ASSOCIATED PROTEIN 2"/>
    <property type="match status" value="1"/>
</dbReference>
<dbReference type="Pfam" id="PF04938">
    <property type="entry name" value="SIP1"/>
    <property type="match status" value="1"/>
</dbReference>
<accession>A0A4Q9Q9B9</accession>
<dbReference type="AlphaFoldDB" id="A0A4Q9Q9B9"/>
<dbReference type="GO" id="GO:0005634">
    <property type="term" value="C:nucleus"/>
    <property type="evidence" value="ECO:0007669"/>
    <property type="project" value="TreeGrafter"/>
</dbReference>
<proteinExistence type="inferred from homology"/>
<evidence type="ECO:0000256" key="2">
    <source>
        <dbReference type="SAM" id="MobiDB-lite"/>
    </source>
</evidence>
<reference evidence="3 4" key="1">
    <citation type="submission" date="2019-01" db="EMBL/GenBank/DDBJ databases">
        <title>Draft genome sequences of three monokaryotic isolates of the white-rot basidiomycete fungus Dichomitus squalens.</title>
        <authorList>
            <consortium name="DOE Joint Genome Institute"/>
            <person name="Lopez S.C."/>
            <person name="Andreopoulos B."/>
            <person name="Pangilinan J."/>
            <person name="Lipzen A."/>
            <person name="Riley R."/>
            <person name="Ahrendt S."/>
            <person name="Ng V."/>
            <person name="Barry K."/>
            <person name="Daum C."/>
            <person name="Grigoriev I.V."/>
            <person name="Hilden K.S."/>
            <person name="Makela M.R."/>
            <person name="de Vries R.P."/>
        </authorList>
    </citation>
    <scope>NUCLEOTIDE SEQUENCE [LARGE SCALE GENOMIC DNA]</scope>
    <source>
        <strain evidence="3 4">CBS 464.89</strain>
    </source>
</reference>
<evidence type="ECO:0000313" key="4">
    <source>
        <dbReference type="Proteomes" id="UP000292082"/>
    </source>
</evidence>
<dbReference type="PANTHER" id="PTHR12794">
    <property type="entry name" value="GEMIN2"/>
    <property type="match status" value="1"/>
</dbReference>
<feature type="region of interest" description="Disordered" evidence="2">
    <location>
        <begin position="157"/>
        <end position="199"/>
    </location>
</feature>
<sequence length="397" mass="44718">MSLPIGAMKRKADDLEDSSDEEEPMLGRQVLPVANLPDTFDGVPMDGFQYLFTVRRDARLLPHVTRVANPYELPDAPPPDAAATPGAGTGSVGEPSKGDVLPSEEWRETFLRRFKNFRKNSVQPTIHIHIPDSSAKLMPDKKERDLWWAFLAGRPESEWNPPKKPRQPKPSRWQQRNQKRQPMSLQEAQEDTPLPYDMGETCLADPMPEVLVPSTTTLPSSVGMTGQVGIDEPLQHPSATSDPAIKTSASVEDGEIPLICTPREPTPVLLQHIDHRYAMHLLMYFGHWIHTRIEEGHLPYTDITEAHARWIFALLSRVDDWISGDETSLLRNLARGCLELMVERRKRPVAEESPEEPPAIDERSFWLIVTVIIGIWGQTDLWTDAESMLSKVEAGIV</sequence>
<dbReference type="GO" id="GO:0000387">
    <property type="term" value="P:spliceosomal snRNP assembly"/>
    <property type="evidence" value="ECO:0007669"/>
    <property type="project" value="InterPro"/>
</dbReference>
<protein>
    <submittedName>
        <fullName evidence="3">Uncharacterized protein</fullName>
    </submittedName>
</protein>
<feature type="region of interest" description="Disordered" evidence="2">
    <location>
        <begin position="70"/>
        <end position="101"/>
    </location>
</feature>